<dbReference type="KEGG" id="liu:OU989_12425"/>
<accession>A0AAJ5RP00</accession>
<proteinExistence type="predicted"/>
<dbReference type="RefSeq" id="WP_274793352.1">
    <property type="nucleotide sequence ID" value="NZ_CP113527.1"/>
</dbReference>
<evidence type="ECO:0000313" key="2">
    <source>
        <dbReference type="Proteomes" id="UP001219585"/>
    </source>
</evidence>
<dbReference type="EMBL" id="CP113527">
    <property type="protein sequence ID" value="WDV05119.1"/>
    <property type="molecule type" value="Genomic_DNA"/>
</dbReference>
<sequence>MYNEQKEEVYEGKSNGAAESIPSHTNYVEFITTFGGAYAGIAVHAFSNGSSIGNETVVNLALDFRQQFLDYLPPNILATNYVYEWENNKGVK</sequence>
<protein>
    <submittedName>
        <fullName evidence="1">Uncharacterized protein</fullName>
    </submittedName>
</protein>
<organism evidence="1 2">
    <name type="scientific">Lysinibacillus irui</name>
    <dbReference type="NCBI Taxonomy" id="2998077"/>
    <lineage>
        <taxon>Bacteria</taxon>
        <taxon>Bacillati</taxon>
        <taxon>Bacillota</taxon>
        <taxon>Bacilli</taxon>
        <taxon>Bacillales</taxon>
        <taxon>Bacillaceae</taxon>
        <taxon>Lysinibacillus</taxon>
    </lineage>
</organism>
<gene>
    <name evidence="1" type="ORF">OU989_12425</name>
</gene>
<dbReference type="Proteomes" id="UP001219585">
    <property type="component" value="Chromosome"/>
</dbReference>
<name>A0AAJ5RP00_9BACI</name>
<evidence type="ECO:0000313" key="1">
    <source>
        <dbReference type="EMBL" id="WDV05119.1"/>
    </source>
</evidence>
<reference evidence="1" key="1">
    <citation type="submission" date="2022-11" db="EMBL/GenBank/DDBJ databases">
        <title>Lysinibacillus irui.</title>
        <authorList>
            <person name="Akintayo S.O."/>
        </authorList>
    </citation>
    <scope>NUCLEOTIDE SEQUENCE</scope>
    <source>
        <strain evidence="1">IRB4-01</strain>
    </source>
</reference>
<dbReference type="AlphaFoldDB" id="A0AAJ5RP00"/>